<sequence>MYGLTNVYFADPVPPESNVTDVIVVGSGAAALTAALTVAVAGKTVRIIEKTDMLGGTSAMSGGMTWLPVNHYAERAGLSDSFAEALAYMRAASPKGWQETEDDLWKSQIENGPQMLKLVEAHSPLRFSLTQIPDPFEECEGAKSSRILAVEPLSKAILGWWRSRVRRSTLPQRLTFQETVDAKLDRHPILGILQSLPLLFRRWLSDSMAQGNGLIIGLLKGCLDQGCLIELSTRATKLKTDDAGGVTGVQVERYGALHTFEARSAVVLATGGFEWDPQMLATYFPSEVDFKSSPSSNEGDGHKMAQAVGATFAHMDQGNIVIQPPVNYEGELHGLPLRIHAEPDAIIVDRYGRRFASEYEFWVYDRIMDRNEAGELIHQPAWVISHWPMVKRTPLIRWYRRYKRDWLLKASSIEELAERTGLPVQNLKDTVERFNGFARTRRDLDFERGTSNTYERKLAANLGLMEEIDTPPYVAYRFRPSLLGTKGGVRTNARGQALRADGTVIPGLYCAGNVMASPTGARTPSQVGTTIGPYMTWGFICGQTILQSNR</sequence>
<accession>A0ABU8K9Q4</accession>
<dbReference type="RefSeq" id="WP_337092813.1">
    <property type="nucleotide sequence ID" value="NZ_JAPYKO010000005.1"/>
</dbReference>
<comment type="cofactor">
    <cofactor evidence="1">
        <name>FAD</name>
        <dbReference type="ChEBI" id="CHEBI:57692"/>
    </cofactor>
</comment>
<dbReference type="InterPro" id="IPR036188">
    <property type="entry name" value="FAD/NAD-bd_sf"/>
</dbReference>
<evidence type="ECO:0000313" key="6">
    <source>
        <dbReference type="EMBL" id="MEI9402456.1"/>
    </source>
</evidence>
<evidence type="ECO:0000256" key="2">
    <source>
        <dbReference type="ARBA" id="ARBA00022630"/>
    </source>
</evidence>
<evidence type="ECO:0000256" key="1">
    <source>
        <dbReference type="ARBA" id="ARBA00001974"/>
    </source>
</evidence>
<dbReference type="Pfam" id="PF00890">
    <property type="entry name" value="FAD_binding_2"/>
    <property type="match status" value="1"/>
</dbReference>
<evidence type="ECO:0000313" key="7">
    <source>
        <dbReference type="Proteomes" id="UP001366503"/>
    </source>
</evidence>
<keyword evidence="7" id="KW-1185">Reference proteome</keyword>
<dbReference type="PANTHER" id="PTHR43400:SF10">
    <property type="entry name" value="3-OXOSTEROID 1-DEHYDROGENASE"/>
    <property type="match status" value="1"/>
</dbReference>
<gene>
    <name evidence="6" type="ORF">O7A05_09810</name>
</gene>
<dbReference type="PANTHER" id="PTHR43400">
    <property type="entry name" value="FUMARATE REDUCTASE"/>
    <property type="match status" value="1"/>
</dbReference>
<dbReference type="EMBL" id="JAPYKO010000005">
    <property type="protein sequence ID" value="MEI9402456.1"/>
    <property type="molecule type" value="Genomic_DNA"/>
</dbReference>
<dbReference type="SUPFAM" id="SSF56425">
    <property type="entry name" value="Succinate dehydrogenase/fumarate reductase flavoprotein, catalytic domain"/>
    <property type="match status" value="1"/>
</dbReference>
<proteinExistence type="predicted"/>
<dbReference type="InterPro" id="IPR050315">
    <property type="entry name" value="FAD-oxidoreductase_2"/>
</dbReference>
<organism evidence="6 7">
    <name type="scientific">Mesorhizobium argentiipisi</name>
    <dbReference type="NCBI Taxonomy" id="3015175"/>
    <lineage>
        <taxon>Bacteria</taxon>
        <taxon>Pseudomonadati</taxon>
        <taxon>Pseudomonadota</taxon>
        <taxon>Alphaproteobacteria</taxon>
        <taxon>Hyphomicrobiales</taxon>
        <taxon>Phyllobacteriaceae</taxon>
        <taxon>Mesorhizobium</taxon>
    </lineage>
</organism>
<evidence type="ECO:0000256" key="3">
    <source>
        <dbReference type="ARBA" id="ARBA00022827"/>
    </source>
</evidence>
<keyword evidence="3" id="KW-0274">FAD</keyword>
<dbReference type="InterPro" id="IPR027477">
    <property type="entry name" value="Succ_DH/fumarate_Rdtase_cat_sf"/>
</dbReference>
<dbReference type="Proteomes" id="UP001366503">
    <property type="component" value="Unassembled WGS sequence"/>
</dbReference>
<dbReference type="SUPFAM" id="SSF51905">
    <property type="entry name" value="FAD/NAD(P)-binding domain"/>
    <property type="match status" value="1"/>
</dbReference>
<reference evidence="6 7" key="1">
    <citation type="submission" date="2022-12" db="EMBL/GenBank/DDBJ databases">
        <authorList>
            <person name="Muema E."/>
        </authorList>
    </citation>
    <scope>NUCLEOTIDE SEQUENCE [LARGE SCALE GENOMIC DNA]</scope>
    <source>
        <strain evidence="7">1330</strain>
    </source>
</reference>
<comment type="caution">
    <text evidence="6">The sequence shown here is derived from an EMBL/GenBank/DDBJ whole genome shotgun (WGS) entry which is preliminary data.</text>
</comment>
<name>A0ABU8K9Q4_9HYPH</name>
<protein>
    <submittedName>
        <fullName evidence="6">FAD-dependent oxidoreductase</fullName>
    </submittedName>
</protein>
<keyword evidence="2" id="KW-0285">Flavoprotein</keyword>
<dbReference type="InterPro" id="IPR003953">
    <property type="entry name" value="FAD-dep_OxRdtase_2_FAD-bd"/>
</dbReference>
<dbReference type="Gene3D" id="3.50.50.60">
    <property type="entry name" value="FAD/NAD(P)-binding domain"/>
    <property type="match status" value="2"/>
</dbReference>
<feature type="domain" description="FAD-dependent oxidoreductase 2 FAD-binding" evidence="5">
    <location>
        <begin position="21"/>
        <end position="518"/>
    </location>
</feature>
<keyword evidence="4" id="KW-0560">Oxidoreductase</keyword>
<evidence type="ECO:0000259" key="5">
    <source>
        <dbReference type="Pfam" id="PF00890"/>
    </source>
</evidence>
<evidence type="ECO:0000256" key="4">
    <source>
        <dbReference type="ARBA" id="ARBA00023002"/>
    </source>
</evidence>